<keyword evidence="2" id="KW-0732">Signal</keyword>
<protein>
    <submittedName>
        <fullName evidence="4">N-acetylmuramidase family protein</fullName>
    </submittedName>
</protein>
<reference evidence="4 5" key="1">
    <citation type="submission" date="2019-02" db="EMBL/GenBank/DDBJ databases">
        <title>Isolation and identification of novel species under the genus Muribaculum.</title>
        <authorList>
            <person name="Miyake S."/>
            <person name="Ding Y."/>
            <person name="Low A."/>
            <person name="Soh M."/>
            <person name="Seedorf H."/>
        </authorList>
    </citation>
    <scope>NUCLEOTIDE SEQUENCE [LARGE SCALE GENOMIC DNA]</scope>
    <source>
        <strain evidence="4 5">TLL-A3</strain>
    </source>
</reference>
<feature type="chain" id="PRO_5021321550" evidence="2">
    <location>
        <begin position="21"/>
        <end position="261"/>
    </location>
</feature>
<organism evidence="4 5">
    <name type="scientific">Duncaniella freteri</name>
    <dbReference type="NCBI Taxonomy" id="2530391"/>
    <lineage>
        <taxon>Bacteria</taxon>
        <taxon>Pseudomonadati</taxon>
        <taxon>Bacteroidota</taxon>
        <taxon>Bacteroidia</taxon>
        <taxon>Bacteroidales</taxon>
        <taxon>Muribaculaceae</taxon>
        <taxon>Duncaniella</taxon>
    </lineage>
</organism>
<evidence type="ECO:0000313" key="4">
    <source>
        <dbReference type="EMBL" id="TGG40339.1"/>
    </source>
</evidence>
<feature type="region of interest" description="Disordered" evidence="1">
    <location>
        <begin position="241"/>
        <end position="261"/>
    </location>
</feature>
<evidence type="ECO:0000256" key="1">
    <source>
        <dbReference type="SAM" id="MobiDB-lite"/>
    </source>
</evidence>
<dbReference type="AlphaFoldDB" id="A0A4Z0V532"/>
<dbReference type="InterPro" id="IPR024408">
    <property type="entry name" value="Muramidase"/>
</dbReference>
<evidence type="ECO:0000313" key="5">
    <source>
        <dbReference type="Proteomes" id="UP000297635"/>
    </source>
</evidence>
<comment type="caution">
    <text evidence="4">The sequence shown here is derived from an EMBL/GenBank/DDBJ whole genome shotgun (WGS) entry which is preliminary data.</text>
</comment>
<dbReference type="Pfam" id="PF11860">
    <property type="entry name" value="Muramidase"/>
    <property type="match status" value="1"/>
</dbReference>
<feature type="compositionally biased region" description="Basic and acidic residues" evidence="1">
    <location>
        <begin position="242"/>
        <end position="251"/>
    </location>
</feature>
<name>A0A4Z0V532_9BACT</name>
<dbReference type="RefSeq" id="WP_135471352.1">
    <property type="nucleotide sequence ID" value="NZ_CASGTF010000028.1"/>
</dbReference>
<dbReference type="Proteomes" id="UP000297635">
    <property type="component" value="Unassembled WGS sequence"/>
</dbReference>
<sequence>MLQRAAMLVASVLLSSAIFTINSDGQSRKTDKDVDVSESPVAMAKQLTEPKDTILALTEQDFLEVAQSLGVEVAAIKAVVEIEAGCTHEGFSAPGKPLINFDLTMFRRFAKRHGVNLSKYGKSHSVVFNSHRGSQLRANRRLEAAKTIHPQAAVEGTFWGMFQIGGFNWKRCGAESLENFVELMSRSERDQLDMFANFITNTGLVKHLQSKNWAAFARGYNGPAYARRRYHTRMASAYARHSKCEKQKTTVEPDSTSDSEG</sequence>
<evidence type="ECO:0000256" key="2">
    <source>
        <dbReference type="SAM" id="SignalP"/>
    </source>
</evidence>
<dbReference type="GeneID" id="82149427"/>
<evidence type="ECO:0000259" key="3">
    <source>
        <dbReference type="Pfam" id="PF11860"/>
    </source>
</evidence>
<keyword evidence="5" id="KW-1185">Reference proteome</keyword>
<feature type="signal peptide" evidence="2">
    <location>
        <begin position="1"/>
        <end position="20"/>
    </location>
</feature>
<dbReference type="EMBL" id="SJSA01000001">
    <property type="protein sequence ID" value="TGG40339.1"/>
    <property type="molecule type" value="Genomic_DNA"/>
</dbReference>
<gene>
    <name evidence="4" type="ORF">EZ315_06440</name>
</gene>
<accession>A0A4Z0V532</accession>
<feature type="domain" description="N-acetylmuramidase" evidence="3">
    <location>
        <begin position="72"/>
        <end position="241"/>
    </location>
</feature>
<proteinExistence type="predicted"/>